<gene>
    <name evidence="1" type="ORF">H6H03_24325</name>
</gene>
<dbReference type="EMBL" id="JACJTU010000026">
    <property type="protein sequence ID" value="MBD2736972.1"/>
    <property type="molecule type" value="Genomic_DNA"/>
</dbReference>
<sequence>MNYQSLIEQLCKLFQELVKRLAVLGHGALGIGHGAFQEVWEVWEDGEEIFPPTLPTLPTLPHLPLPPSPVCLPFSFWGNVVNNGLNVF</sequence>
<reference evidence="1 2" key="1">
    <citation type="journal article" date="2020" name="ISME J.">
        <title>Comparative genomics reveals insights into cyanobacterial evolution and habitat adaptation.</title>
        <authorList>
            <person name="Chen M.Y."/>
            <person name="Teng W.K."/>
            <person name="Zhao L."/>
            <person name="Hu C.X."/>
            <person name="Zhou Y.K."/>
            <person name="Han B.P."/>
            <person name="Song L.R."/>
            <person name="Shu W.S."/>
        </authorList>
    </citation>
    <scope>NUCLEOTIDE SEQUENCE [LARGE SCALE GENOMIC DNA]</scope>
    <source>
        <strain evidence="1 2">FACHB-159</strain>
    </source>
</reference>
<name>A0ABR8KFW6_9NOSO</name>
<evidence type="ECO:0000313" key="1">
    <source>
        <dbReference type="EMBL" id="MBD2736972.1"/>
    </source>
</evidence>
<dbReference type="RefSeq" id="WP_190957575.1">
    <property type="nucleotide sequence ID" value="NZ_JACJTU010000026.1"/>
</dbReference>
<protein>
    <submittedName>
        <fullName evidence="1">Uncharacterized protein</fullName>
    </submittedName>
</protein>
<proteinExistence type="predicted"/>
<organism evidence="1 2">
    <name type="scientific">Nostoc paludosum FACHB-159</name>
    <dbReference type="NCBI Taxonomy" id="2692908"/>
    <lineage>
        <taxon>Bacteria</taxon>
        <taxon>Bacillati</taxon>
        <taxon>Cyanobacteriota</taxon>
        <taxon>Cyanophyceae</taxon>
        <taxon>Nostocales</taxon>
        <taxon>Nostocaceae</taxon>
        <taxon>Nostoc</taxon>
    </lineage>
</organism>
<keyword evidence="2" id="KW-1185">Reference proteome</keyword>
<comment type="caution">
    <text evidence="1">The sequence shown here is derived from an EMBL/GenBank/DDBJ whole genome shotgun (WGS) entry which is preliminary data.</text>
</comment>
<accession>A0ABR8KFW6</accession>
<evidence type="ECO:0000313" key="2">
    <source>
        <dbReference type="Proteomes" id="UP000637383"/>
    </source>
</evidence>
<dbReference type="Proteomes" id="UP000637383">
    <property type="component" value="Unassembled WGS sequence"/>
</dbReference>